<reference evidence="4 5" key="1">
    <citation type="journal article" date="2011" name="Proc. Natl. Acad. Sci. U.S.A.">
        <title>Comparative genomics of xylose-fermenting fungi for enhanced biofuel production.</title>
        <authorList>
            <person name="Wohlbach D.J."/>
            <person name="Kuo A."/>
            <person name="Sato T.K."/>
            <person name="Potts K.M."/>
            <person name="Salamov A.A."/>
            <person name="LaButti K.M."/>
            <person name="Sun H."/>
            <person name="Clum A."/>
            <person name="Pangilinan J.L."/>
            <person name="Lindquist E.A."/>
            <person name="Lucas S."/>
            <person name="Lapidus A."/>
            <person name="Jin M."/>
            <person name="Gunawan C."/>
            <person name="Balan V."/>
            <person name="Dale B.E."/>
            <person name="Jeffries T.W."/>
            <person name="Zinkel R."/>
            <person name="Barry K.W."/>
            <person name="Grigoriev I.V."/>
            <person name="Gasch A.P."/>
        </authorList>
    </citation>
    <scope>NUCLEOTIDE SEQUENCE [LARGE SCALE GENOMIC DNA]</scope>
    <source>
        <strain evidence="5">ATCC 10573 / BCRC 21748 / CBS 615 / JCM 9827 / NBRC 10315 / NRRL Y-1498 / VKM Y-70</strain>
    </source>
</reference>
<evidence type="ECO:0000256" key="1">
    <source>
        <dbReference type="PROSITE-ProRule" id="PRU00176"/>
    </source>
</evidence>
<keyword evidence="1" id="KW-0694">RNA-binding</keyword>
<feature type="compositionally biased region" description="Polar residues" evidence="2">
    <location>
        <begin position="14"/>
        <end position="30"/>
    </location>
</feature>
<evidence type="ECO:0000259" key="3">
    <source>
        <dbReference type="PROSITE" id="PS50102"/>
    </source>
</evidence>
<protein>
    <recommendedName>
        <fullName evidence="3">RRM domain-containing protein</fullName>
    </recommendedName>
</protein>
<sequence length="570" mass="65816">MKESHKPKHKRMSSPKTAANPSSVSASTKVSPEHPPPSTSGSGTLDSQFIDNITNIIFTQTSNSYFPLDISLSSVSDEVAQVLKKFNLPCQKQLSITNKSLSDKLVPRLVKLDPSLKLDYSKFISHPGNLFVKNLSKTKLNHSKMFKFFNSHSSYRSLGELNIFNQTSTNDDDVFAILRFDNYLDVEFLLTKKFTSNPFHVNPNFQLYLNKYISKKQRKLIHEEFDEFNNYNSLVLENLSGFFPPGFEFSLVNLQSFFDKFRIFGNIQMIYFPVNLINANSDFVPADFGFINFEVSENSNLNILKCVYYLNHLTYEEFNDFSESTIAQHDLTSDFDANGAGTTNGIHISISQHKHNHYLYQFCPTLLSLANGVLSVSYIDMAFHSAFLNNFARYSNYQETNIYVNNFPTLFANNDAQWERFWQRFGAIKSAKIIKPQFYAKEDQSVGKIGFVFFEDFKMALKAIIITNNKLVSIDNSSYLIKTSFALQKLHRDRRKKSGDSLDQQLEAPAPYYYEYPERDEDDRSYTYSMPGPMGQFHQPFHQPFFFPVAQSVPFYPYYNYPSYHVYNSQ</sequence>
<evidence type="ECO:0000256" key="2">
    <source>
        <dbReference type="SAM" id="MobiDB-lite"/>
    </source>
</evidence>
<dbReference type="eggNOG" id="ENOG502RPTF">
    <property type="taxonomic scope" value="Eukaryota"/>
</dbReference>
<dbReference type="SUPFAM" id="SSF54928">
    <property type="entry name" value="RNA-binding domain, RBD"/>
    <property type="match status" value="1"/>
</dbReference>
<feature type="compositionally biased region" description="Basic residues" evidence="2">
    <location>
        <begin position="1"/>
        <end position="13"/>
    </location>
</feature>
<keyword evidence="5" id="KW-1185">Reference proteome</keyword>
<dbReference type="InterPro" id="IPR000504">
    <property type="entry name" value="RRM_dom"/>
</dbReference>
<organism evidence="5">
    <name type="scientific">Candida tenuis (strain ATCC 10573 / BCRC 21748 / CBS 615 / JCM 9827 / NBRC 10315 / NRRL Y-1498 / VKM Y-70)</name>
    <name type="common">Yeast</name>
    <name type="synonym">Yamadazyma tenuis</name>
    <dbReference type="NCBI Taxonomy" id="590646"/>
    <lineage>
        <taxon>Eukaryota</taxon>
        <taxon>Fungi</taxon>
        <taxon>Dikarya</taxon>
        <taxon>Ascomycota</taxon>
        <taxon>Saccharomycotina</taxon>
        <taxon>Pichiomycetes</taxon>
        <taxon>Debaryomycetaceae</taxon>
        <taxon>Yamadazyma</taxon>
    </lineage>
</organism>
<dbReference type="Proteomes" id="UP000000707">
    <property type="component" value="Unassembled WGS sequence"/>
</dbReference>
<dbReference type="InterPro" id="IPR012677">
    <property type="entry name" value="Nucleotide-bd_a/b_plait_sf"/>
</dbReference>
<dbReference type="AlphaFoldDB" id="G3BBY0"/>
<dbReference type="OrthoDB" id="4083013at2759"/>
<accession>G3BBY0</accession>
<dbReference type="HOGENOM" id="CLU_024940_0_0_1"/>
<feature type="region of interest" description="Disordered" evidence="2">
    <location>
        <begin position="1"/>
        <end position="45"/>
    </location>
</feature>
<evidence type="ECO:0000313" key="5">
    <source>
        <dbReference type="Proteomes" id="UP000000707"/>
    </source>
</evidence>
<dbReference type="PROSITE" id="PS50102">
    <property type="entry name" value="RRM"/>
    <property type="match status" value="1"/>
</dbReference>
<feature type="domain" description="RRM" evidence="3">
    <location>
        <begin position="400"/>
        <end position="488"/>
    </location>
</feature>
<name>G3BBY0_CANTC</name>
<gene>
    <name evidence="4" type="ORF">CANTEDRAFT_116124</name>
</gene>
<evidence type="ECO:0000313" key="4">
    <source>
        <dbReference type="EMBL" id="EGV60110.1"/>
    </source>
</evidence>
<dbReference type="GO" id="GO:0003723">
    <property type="term" value="F:RNA binding"/>
    <property type="evidence" value="ECO:0007669"/>
    <property type="project" value="UniProtKB-UniRule"/>
</dbReference>
<dbReference type="Gene3D" id="3.30.70.330">
    <property type="match status" value="1"/>
</dbReference>
<dbReference type="InterPro" id="IPR035979">
    <property type="entry name" value="RBD_domain_sf"/>
</dbReference>
<dbReference type="EMBL" id="GL996528">
    <property type="protein sequence ID" value="EGV60110.1"/>
    <property type="molecule type" value="Genomic_DNA"/>
</dbReference>
<proteinExistence type="predicted"/>